<keyword evidence="2 6" id="KW-0889">Transcription antitermination</keyword>
<dbReference type="NCBIfam" id="TIGR01951">
    <property type="entry name" value="nusB"/>
    <property type="match status" value="1"/>
</dbReference>
<feature type="region of interest" description="Disordered" evidence="7">
    <location>
        <begin position="1"/>
        <end position="24"/>
    </location>
</feature>
<evidence type="ECO:0000256" key="1">
    <source>
        <dbReference type="ARBA" id="ARBA00005952"/>
    </source>
</evidence>
<dbReference type="GO" id="GO:0005829">
    <property type="term" value="C:cytosol"/>
    <property type="evidence" value="ECO:0007669"/>
    <property type="project" value="TreeGrafter"/>
</dbReference>
<dbReference type="GO" id="GO:0006353">
    <property type="term" value="P:DNA-templated transcription termination"/>
    <property type="evidence" value="ECO:0007669"/>
    <property type="project" value="UniProtKB-UniRule"/>
</dbReference>
<evidence type="ECO:0000256" key="7">
    <source>
        <dbReference type="SAM" id="MobiDB-lite"/>
    </source>
</evidence>
<keyword evidence="3 6" id="KW-0694">RNA-binding</keyword>
<proteinExistence type="inferred from homology"/>
<comment type="similarity">
    <text evidence="1 6">Belongs to the NusB family.</text>
</comment>
<evidence type="ECO:0000259" key="8">
    <source>
        <dbReference type="Pfam" id="PF01029"/>
    </source>
</evidence>
<sequence>MRRRFGPGGVGEPTGGAGGKEIPARMQRRTARELALKALYQIDLAGATPEAAFEALGLGSDEGAYARALVAGVLREQAGLDRLIVDHLVGWRLERIPVIDRAILRLGLYELLYVDDVPPKVALDEAVELAKRYSDERARVFINGLLSRVFRERFGEAGDAEGDAAAGGEPSRAEEASEDGGAPAGGR</sequence>
<dbReference type="InterPro" id="IPR035926">
    <property type="entry name" value="NusB-like_sf"/>
</dbReference>
<comment type="caution">
    <text evidence="9">The sequence shown here is derived from an EMBL/GenBank/DDBJ whole genome shotgun (WGS) entry which is preliminary data.</text>
</comment>
<evidence type="ECO:0000256" key="5">
    <source>
        <dbReference type="ARBA" id="ARBA00023163"/>
    </source>
</evidence>
<dbReference type="HAMAP" id="MF_00073">
    <property type="entry name" value="NusB"/>
    <property type="match status" value="1"/>
</dbReference>
<name>A0A2T5GC76_HYDSH</name>
<dbReference type="InterPro" id="IPR006027">
    <property type="entry name" value="NusB_RsmB_TIM44"/>
</dbReference>
<dbReference type="Proteomes" id="UP000244180">
    <property type="component" value="Unassembled WGS sequence"/>
</dbReference>
<dbReference type="GO" id="GO:0003723">
    <property type="term" value="F:RNA binding"/>
    <property type="evidence" value="ECO:0007669"/>
    <property type="project" value="UniProtKB-UniRule"/>
</dbReference>
<dbReference type="PANTHER" id="PTHR11078">
    <property type="entry name" value="N UTILIZATION SUBSTANCE PROTEIN B-RELATED"/>
    <property type="match status" value="1"/>
</dbReference>
<reference evidence="9 10" key="1">
    <citation type="submission" date="2017-08" db="EMBL/GenBank/DDBJ databases">
        <title>Burning lignite coal seam in the remote Altai Mountains harbors a hydrogen-driven thermophilic microbial community.</title>
        <authorList>
            <person name="Kadnikov V.V."/>
            <person name="Mardanov A.V."/>
            <person name="Ivasenko D."/>
            <person name="Beletsky A.V."/>
            <person name="Karnachuk O.V."/>
            <person name="Ravin N.V."/>
        </authorList>
    </citation>
    <scope>NUCLEOTIDE SEQUENCE [LARGE SCALE GENOMIC DNA]</scope>
    <source>
        <strain evidence="9">AL33</strain>
    </source>
</reference>
<feature type="compositionally biased region" description="Gly residues" evidence="7">
    <location>
        <begin position="1"/>
        <end position="19"/>
    </location>
</feature>
<evidence type="ECO:0000256" key="6">
    <source>
        <dbReference type="HAMAP-Rule" id="MF_00073"/>
    </source>
</evidence>
<dbReference type="EMBL" id="PEBV01000011">
    <property type="protein sequence ID" value="PTQ53738.1"/>
    <property type="molecule type" value="Genomic_DNA"/>
</dbReference>
<dbReference type="CDD" id="cd00619">
    <property type="entry name" value="Terminator_NusB"/>
    <property type="match status" value="1"/>
</dbReference>
<evidence type="ECO:0000313" key="10">
    <source>
        <dbReference type="Proteomes" id="UP000244180"/>
    </source>
</evidence>
<dbReference type="PANTHER" id="PTHR11078:SF3">
    <property type="entry name" value="ANTITERMINATION NUSB DOMAIN-CONTAINING PROTEIN"/>
    <property type="match status" value="1"/>
</dbReference>
<dbReference type="GO" id="GO:0031564">
    <property type="term" value="P:transcription antitermination"/>
    <property type="evidence" value="ECO:0007669"/>
    <property type="project" value="UniProtKB-KW"/>
</dbReference>
<dbReference type="Gene3D" id="1.10.940.10">
    <property type="entry name" value="NusB-like"/>
    <property type="match status" value="1"/>
</dbReference>
<evidence type="ECO:0000313" key="9">
    <source>
        <dbReference type="EMBL" id="PTQ53738.1"/>
    </source>
</evidence>
<keyword evidence="4 6" id="KW-0805">Transcription regulation</keyword>
<comment type="function">
    <text evidence="6">Involved in transcription antitermination. Required for transcription of ribosomal RNA (rRNA) genes. Binds specifically to the boxA antiterminator sequence of the ribosomal RNA (rrn) operons.</text>
</comment>
<dbReference type="Pfam" id="PF01029">
    <property type="entry name" value="NusB"/>
    <property type="match status" value="1"/>
</dbReference>
<feature type="region of interest" description="Disordered" evidence="7">
    <location>
        <begin position="159"/>
        <end position="187"/>
    </location>
</feature>
<gene>
    <name evidence="6" type="primary">nusB</name>
    <name evidence="9" type="ORF">HSCHL_1506</name>
</gene>
<dbReference type="InterPro" id="IPR011605">
    <property type="entry name" value="NusB_fam"/>
</dbReference>
<accession>A0A2T5GC76</accession>
<keyword evidence="5 6" id="KW-0804">Transcription</keyword>
<evidence type="ECO:0000256" key="4">
    <source>
        <dbReference type="ARBA" id="ARBA00023015"/>
    </source>
</evidence>
<organism evidence="9 10">
    <name type="scientific">Hydrogenibacillus schlegelii</name>
    <name type="common">Bacillus schlegelii</name>
    <dbReference type="NCBI Taxonomy" id="1484"/>
    <lineage>
        <taxon>Bacteria</taxon>
        <taxon>Bacillati</taxon>
        <taxon>Bacillota</taxon>
        <taxon>Bacilli</taxon>
        <taxon>Bacillales</taxon>
        <taxon>Bacillales Family X. Incertae Sedis</taxon>
        <taxon>Hydrogenibacillus</taxon>
    </lineage>
</organism>
<dbReference type="AlphaFoldDB" id="A0A2T5GC76"/>
<evidence type="ECO:0000256" key="3">
    <source>
        <dbReference type="ARBA" id="ARBA00022884"/>
    </source>
</evidence>
<evidence type="ECO:0000256" key="2">
    <source>
        <dbReference type="ARBA" id="ARBA00022814"/>
    </source>
</evidence>
<dbReference type="SUPFAM" id="SSF48013">
    <property type="entry name" value="NusB-like"/>
    <property type="match status" value="1"/>
</dbReference>
<protein>
    <recommendedName>
        <fullName evidence="6">Transcription antitermination protein NusB</fullName>
    </recommendedName>
    <alternativeName>
        <fullName evidence="6">Antitermination factor NusB</fullName>
    </alternativeName>
</protein>
<feature type="domain" description="NusB/RsmB/TIM44" evidence="8">
    <location>
        <begin position="30"/>
        <end position="150"/>
    </location>
</feature>